<sequence>MSMVVPLDEFVQDEGYPGFAGAFDHAPWIVERFGRFTKADEGRFWFLDFHWPRGLTPLGLLWNTDGYSWGTQSAAESLPLPSGRGIAQRIGGTHTYAATIDVEDAWEMAERNRRLQRTLPRFLRRFDSIWTTRRDEINRWWKHLKGTDLPSLSLAELSRYLLQARRFHKRAFEIHFEMMYPLLANYVEFHTNCVEMGLDPGQIAKFLQGYNTAIMDTDRALWDLTRRARTAGLREVFARTDAPLLRAELAARGGKATSWLSEFDEFLRVHGHRTEGACDVALPSWVEDPTPPLGIIKTFMERDTDHDFQAAHEHAVAEREEAIDAARTRLTAEEQRVFDAGLASCQMANFPWWQDDHNHYIDLRVSLPLRWGALRVAEMTGADRPDDTLFLFWPELMAITSGETGYDQFRRLIELRRQYFEHWAQRRTKIPKVLGAVPDTVNDPILIEIFGLNQNFLSSVHSAHNNERSPKRDPLTTLTGLPAAKGIARGRAIVLTHADELHRVRPGEVLVCESTSPNWTPAFSKIAACVCDNGGTLSHAAIVGREYQVPTVTAVAYATHTIRNGDDIEVNGNTGHVIIHTTSHKPRCEQTVSPERPIGAVVSERDRAG</sequence>
<evidence type="ECO:0000313" key="3">
    <source>
        <dbReference type="Proteomes" id="UP001596337"/>
    </source>
</evidence>
<dbReference type="EMBL" id="JBHSXX010000001">
    <property type="protein sequence ID" value="MFC6870851.1"/>
    <property type="molecule type" value="Genomic_DNA"/>
</dbReference>
<keyword evidence="3" id="KW-1185">Reference proteome</keyword>
<evidence type="ECO:0000259" key="1">
    <source>
        <dbReference type="Pfam" id="PF00391"/>
    </source>
</evidence>
<dbReference type="InterPro" id="IPR008279">
    <property type="entry name" value="PEP-util_enz_mobile_dom"/>
</dbReference>
<dbReference type="PANTHER" id="PTHR43615:SF1">
    <property type="entry name" value="PPDK_N DOMAIN-CONTAINING PROTEIN"/>
    <property type="match status" value="1"/>
</dbReference>
<organism evidence="2 3">
    <name type="scientific">Haloechinothrix salitolerans</name>
    <dbReference type="NCBI Taxonomy" id="926830"/>
    <lineage>
        <taxon>Bacteria</taxon>
        <taxon>Bacillati</taxon>
        <taxon>Actinomycetota</taxon>
        <taxon>Actinomycetes</taxon>
        <taxon>Pseudonocardiales</taxon>
        <taxon>Pseudonocardiaceae</taxon>
        <taxon>Haloechinothrix</taxon>
    </lineage>
</organism>
<dbReference type="Gene3D" id="3.50.30.10">
    <property type="entry name" value="Phosphohistidine domain"/>
    <property type="match status" value="1"/>
</dbReference>
<accession>A0ABW2C6B5</accession>
<dbReference type="Proteomes" id="UP001596337">
    <property type="component" value="Unassembled WGS sequence"/>
</dbReference>
<evidence type="ECO:0000313" key="2">
    <source>
        <dbReference type="EMBL" id="MFC6870851.1"/>
    </source>
</evidence>
<comment type="caution">
    <text evidence="2">The sequence shown here is derived from an EMBL/GenBank/DDBJ whole genome shotgun (WGS) entry which is preliminary data.</text>
</comment>
<dbReference type="InterPro" id="IPR051549">
    <property type="entry name" value="PEP_Utilizing_Enz"/>
</dbReference>
<dbReference type="SUPFAM" id="SSF52009">
    <property type="entry name" value="Phosphohistidine domain"/>
    <property type="match status" value="1"/>
</dbReference>
<name>A0ABW2C6B5_9PSEU</name>
<proteinExistence type="predicted"/>
<reference evidence="3" key="1">
    <citation type="journal article" date="2019" name="Int. J. Syst. Evol. Microbiol.">
        <title>The Global Catalogue of Microorganisms (GCM) 10K type strain sequencing project: providing services to taxonomists for standard genome sequencing and annotation.</title>
        <authorList>
            <consortium name="The Broad Institute Genomics Platform"/>
            <consortium name="The Broad Institute Genome Sequencing Center for Infectious Disease"/>
            <person name="Wu L."/>
            <person name="Ma J."/>
        </authorList>
    </citation>
    <scope>NUCLEOTIDE SEQUENCE [LARGE SCALE GENOMIC DNA]</scope>
    <source>
        <strain evidence="3">KCTC 32255</strain>
    </source>
</reference>
<protein>
    <submittedName>
        <fullName evidence="2">PEP-utilizing enzyme</fullName>
    </submittedName>
</protein>
<gene>
    <name evidence="2" type="ORF">ACFQGD_27350</name>
</gene>
<dbReference type="InterPro" id="IPR036637">
    <property type="entry name" value="Phosphohistidine_dom_sf"/>
</dbReference>
<dbReference type="Pfam" id="PF00391">
    <property type="entry name" value="PEP-utilizers"/>
    <property type="match status" value="1"/>
</dbReference>
<dbReference type="PANTHER" id="PTHR43615">
    <property type="entry name" value="PHOSPHOENOLPYRUVATE SYNTHASE-RELATED"/>
    <property type="match status" value="1"/>
</dbReference>
<dbReference type="RefSeq" id="WP_345393833.1">
    <property type="nucleotide sequence ID" value="NZ_BAABLA010000020.1"/>
</dbReference>
<feature type="domain" description="PEP-utilising enzyme mobile" evidence="1">
    <location>
        <begin position="505"/>
        <end position="575"/>
    </location>
</feature>